<gene>
    <name evidence="1" type="ORF">ANCDUO_05121</name>
</gene>
<dbReference type="EMBL" id="KN727990">
    <property type="protein sequence ID" value="KIH64567.1"/>
    <property type="molecule type" value="Genomic_DNA"/>
</dbReference>
<keyword evidence="2" id="KW-1185">Reference proteome</keyword>
<dbReference type="Pfam" id="PF03564">
    <property type="entry name" value="DUF1759"/>
    <property type="match status" value="1"/>
</dbReference>
<evidence type="ECO:0000313" key="2">
    <source>
        <dbReference type="Proteomes" id="UP000054047"/>
    </source>
</evidence>
<dbReference type="InterPro" id="IPR005312">
    <property type="entry name" value="DUF1759"/>
</dbReference>
<accession>A0A0C2DPG7</accession>
<proteinExistence type="predicted"/>
<reference evidence="1 2" key="1">
    <citation type="submission" date="2013-12" db="EMBL/GenBank/DDBJ databases">
        <title>Draft genome of the parsitic nematode Ancylostoma duodenale.</title>
        <authorList>
            <person name="Mitreva M."/>
        </authorList>
    </citation>
    <scope>NUCLEOTIDE SEQUENCE [LARGE SCALE GENOMIC DNA]</scope>
    <source>
        <strain evidence="1 2">Zhejiang</strain>
    </source>
</reference>
<dbReference type="AlphaFoldDB" id="A0A0C2DPG7"/>
<evidence type="ECO:0000313" key="1">
    <source>
        <dbReference type="EMBL" id="KIH64567.1"/>
    </source>
</evidence>
<dbReference type="PANTHER" id="PTHR22954:SF3">
    <property type="entry name" value="PROTEIN CBG08539"/>
    <property type="match status" value="1"/>
</dbReference>
<dbReference type="Proteomes" id="UP000054047">
    <property type="component" value="Unassembled WGS sequence"/>
</dbReference>
<name>A0A0C2DPG7_9BILA</name>
<dbReference type="OrthoDB" id="5857529at2759"/>
<organism evidence="1 2">
    <name type="scientific">Ancylostoma duodenale</name>
    <dbReference type="NCBI Taxonomy" id="51022"/>
    <lineage>
        <taxon>Eukaryota</taxon>
        <taxon>Metazoa</taxon>
        <taxon>Ecdysozoa</taxon>
        <taxon>Nematoda</taxon>
        <taxon>Chromadorea</taxon>
        <taxon>Rhabditida</taxon>
        <taxon>Rhabditina</taxon>
        <taxon>Rhabditomorpha</taxon>
        <taxon>Strongyloidea</taxon>
        <taxon>Ancylostomatidae</taxon>
        <taxon>Ancylostomatinae</taxon>
        <taxon>Ancylostoma</taxon>
    </lineage>
</organism>
<protein>
    <submittedName>
        <fullName evidence="1">Uncharacterized protein</fullName>
    </submittedName>
</protein>
<sequence>MAEIDEIRLCLPELLENLRTEMKAALSFIGERKDHSERERPMSDTEAFFNMAANETELLSIQWTGRPNYRARELEKQSSLIQARPSTSATLSARDTDTENTMSSIRHVDNKMRLPQVEVHVFSGSYRDYPAFWTIYDSLIHINQQLTNTDKFLFLRQALKGPAATLLGNMPVIGQNYEKAIKLLDKRLNKSGCIAELLIIELEKLLRAHNNAVSCRQTLTALTEKLTLTECPGVPLDNKRMWRRLILSKFPGTMSEKALNKEQKEGRPFSTDGILDILENATAMKEMIALTTDAFNDSFTLNHAKHDHTRKGHSRHARFEQPLRNFGRRTKTRSQCVCGSTAHK</sequence>
<dbReference type="PANTHER" id="PTHR22954">
    <property type="entry name" value="RETROVIRAL PROTEASE-RELATED"/>
    <property type="match status" value="1"/>
</dbReference>